<dbReference type="PANTHER" id="PTHR23026">
    <property type="entry name" value="NADPH NITROREDUCTASE"/>
    <property type="match status" value="1"/>
</dbReference>
<accession>A0A8E1T2Y0</accession>
<protein>
    <submittedName>
        <fullName evidence="5 6">Nitroreductase</fullName>
    </submittedName>
</protein>
<dbReference type="InterPro" id="IPR029479">
    <property type="entry name" value="Nitroreductase"/>
</dbReference>
<evidence type="ECO:0000313" key="5">
    <source>
        <dbReference type="EMBL" id="MBB2497758.1"/>
    </source>
</evidence>
<dbReference type="OrthoDB" id="9798230at2"/>
<dbReference type="SUPFAM" id="SSF55469">
    <property type="entry name" value="FMN-dependent nitroreductase-like"/>
    <property type="match status" value="1"/>
</dbReference>
<dbReference type="RefSeq" id="WP_101440247.1">
    <property type="nucleotide sequence ID" value="NZ_JACJHR010000001.1"/>
</dbReference>
<dbReference type="InterPro" id="IPR000415">
    <property type="entry name" value="Nitroreductase-like"/>
</dbReference>
<dbReference type="Pfam" id="PF00881">
    <property type="entry name" value="Nitroreductase"/>
    <property type="match status" value="1"/>
</dbReference>
<evidence type="ECO:0000313" key="7">
    <source>
        <dbReference type="Proteomes" id="UP000233750"/>
    </source>
</evidence>
<dbReference type="GO" id="GO:0016491">
    <property type="term" value="F:oxidoreductase activity"/>
    <property type="evidence" value="ECO:0007669"/>
    <property type="project" value="UniProtKB-KW"/>
</dbReference>
<sequence>MTRHQHPFVPYAPPRLSPEESLARGQELYRLLDRRRSVRWFSPDPVPLEAIETAVRIANTAPSGAHHQPWTFVATADPDVKRAVREAAEVEERKFYRERSAPDWHAALARLETDEHKEFLEIAPWLVVAFAQKSTPLPDGSLRKNYYVNESVGIACGMFITALHTMGLATLTHTPNPMGFLTEVFQRPATERPYILFPVGYPAPDCEVPDLERKPLGEALVVHGAVTSGVMVSRPATP</sequence>
<accession>A0A2N3WUJ3</accession>
<reference evidence="6 7" key="1">
    <citation type="submission" date="2017-12" db="EMBL/GenBank/DDBJ databases">
        <title>Sequencing the genomes of 1000 Actinobacteria strains.</title>
        <authorList>
            <person name="Klenk H.-P."/>
        </authorList>
    </citation>
    <scope>NUCLEOTIDE SEQUENCE [LARGE SCALE GENOMIC DNA]</scope>
    <source>
        <strain evidence="6 7">DSM 45165</strain>
    </source>
</reference>
<reference evidence="5 8" key="2">
    <citation type="submission" date="2020-08" db="EMBL/GenBank/DDBJ databases">
        <title>Amycolatopsis echigonensis JCM 21831.</title>
        <authorList>
            <person name="Tedsree N."/>
            <person name="Kuncharoen N."/>
            <person name="Likhitwitayawuid K."/>
            <person name="Tanasupawat S."/>
        </authorList>
    </citation>
    <scope>NUCLEOTIDE SEQUENCE [LARGE SCALE GENOMIC DNA]</scope>
    <source>
        <strain evidence="5 8">JCM 21831</strain>
    </source>
</reference>
<dbReference type="Proteomes" id="UP000233750">
    <property type="component" value="Unassembled WGS sequence"/>
</dbReference>
<evidence type="ECO:0000313" key="6">
    <source>
        <dbReference type="EMBL" id="PKV97540.1"/>
    </source>
</evidence>
<dbReference type="Proteomes" id="UP000550260">
    <property type="component" value="Unassembled WGS sequence"/>
</dbReference>
<comment type="caution">
    <text evidence="6">The sequence shown here is derived from an EMBL/GenBank/DDBJ whole genome shotgun (WGS) entry which is preliminary data.</text>
</comment>
<evidence type="ECO:0000313" key="8">
    <source>
        <dbReference type="Proteomes" id="UP000550260"/>
    </source>
</evidence>
<dbReference type="EMBL" id="JACJHR010000001">
    <property type="protein sequence ID" value="MBB2497758.1"/>
    <property type="molecule type" value="Genomic_DNA"/>
</dbReference>
<proteinExistence type="predicted"/>
<feature type="domain" description="Nitroreductase" evidence="4">
    <location>
        <begin position="33"/>
        <end position="201"/>
    </location>
</feature>
<dbReference type="AlphaFoldDB" id="A0A2N3WUJ3"/>
<keyword evidence="1" id="KW-0285">Flavoprotein</keyword>
<gene>
    <name evidence="6" type="ORF">ATK30_8523</name>
    <name evidence="5" type="ORF">H5411_01220</name>
</gene>
<evidence type="ECO:0000259" key="4">
    <source>
        <dbReference type="Pfam" id="PF00881"/>
    </source>
</evidence>
<dbReference type="InterPro" id="IPR050627">
    <property type="entry name" value="Nitroreductase/BluB"/>
</dbReference>
<dbReference type="PANTHER" id="PTHR23026:SF90">
    <property type="entry name" value="IODOTYROSINE DEIODINASE 1"/>
    <property type="match status" value="1"/>
</dbReference>
<keyword evidence="7" id="KW-1185">Reference proteome</keyword>
<evidence type="ECO:0000256" key="2">
    <source>
        <dbReference type="ARBA" id="ARBA00022643"/>
    </source>
</evidence>
<dbReference type="CDD" id="cd02144">
    <property type="entry name" value="iodotyrosine_dehalogenase"/>
    <property type="match status" value="1"/>
</dbReference>
<keyword evidence="3" id="KW-0560">Oxidoreductase</keyword>
<dbReference type="EMBL" id="PJMY01000003">
    <property type="protein sequence ID" value="PKV97540.1"/>
    <property type="molecule type" value="Genomic_DNA"/>
</dbReference>
<dbReference type="Gene3D" id="3.40.109.10">
    <property type="entry name" value="NADH Oxidase"/>
    <property type="match status" value="1"/>
</dbReference>
<keyword evidence="2" id="KW-0288">FMN</keyword>
<evidence type="ECO:0000256" key="3">
    <source>
        <dbReference type="ARBA" id="ARBA00023002"/>
    </source>
</evidence>
<name>A0A2N3WUJ3_9PSEU</name>
<organism evidence="6 7">
    <name type="scientific">Amycolatopsis echigonensis</name>
    <dbReference type="NCBI Taxonomy" id="2576905"/>
    <lineage>
        <taxon>Bacteria</taxon>
        <taxon>Bacillati</taxon>
        <taxon>Actinomycetota</taxon>
        <taxon>Actinomycetes</taxon>
        <taxon>Pseudonocardiales</taxon>
        <taxon>Pseudonocardiaceae</taxon>
        <taxon>Amycolatopsis</taxon>
    </lineage>
</organism>
<evidence type="ECO:0000256" key="1">
    <source>
        <dbReference type="ARBA" id="ARBA00022630"/>
    </source>
</evidence>